<proteinExistence type="predicted"/>
<reference evidence="1 2" key="1">
    <citation type="submission" date="2014-06" db="EMBL/GenBank/DDBJ databases">
        <authorList>
            <person name="Ngugi D.K."/>
            <person name="Blom J."/>
            <person name="Alam I."/>
            <person name="Rashid M."/>
            <person name="Ba Alawi W."/>
            <person name="Zhang G."/>
            <person name="Hikmawan T."/>
            <person name="Guan Y."/>
            <person name="Antunes A."/>
            <person name="Siam R."/>
            <person name="ElDorry H."/>
            <person name="Bajic V."/>
            <person name="Stingl U."/>
        </authorList>
    </citation>
    <scope>NUCLEOTIDE SEQUENCE [LARGE SCALE GENOMIC DNA]</scope>
    <source>
        <strain evidence="1">SCGC AAA799-N04</strain>
    </source>
</reference>
<name>A0A081RKQ1_9ARCH</name>
<evidence type="ECO:0000313" key="2">
    <source>
        <dbReference type="Proteomes" id="UP000028059"/>
    </source>
</evidence>
<comment type="caution">
    <text evidence="1">The sequence shown here is derived from an EMBL/GenBank/DDBJ whole genome shotgun (WGS) entry which is preliminary data.</text>
</comment>
<sequence length="179" mass="21189">YGAYKREFSKEPPYNFQREKSFRFWQKPTLGRPTSIFENKSGSYSIWLEFQVPLVGVEKKRPDIVVQKGKHDSLFDPAILDEIAQGTWNFFKHLKQIDLVVECKEFPFATWFKDIEEQIIPYRKAINPKKMILASKERIPCDIKQRMYNEKIIALDGAFPDNEEFLDNLKSEISFLEEN</sequence>
<organism evidence="1 2">
    <name type="scientific">Marine Group I thaumarchaeote SCGC AAA799-N04</name>
    <dbReference type="NCBI Taxonomy" id="1502293"/>
    <lineage>
        <taxon>Archaea</taxon>
        <taxon>Nitrososphaerota</taxon>
        <taxon>Marine Group I</taxon>
    </lineage>
</organism>
<keyword evidence="2" id="KW-1185">Reference proteome</keyword>
<feature type="non-terminal residue" evidence="1">
    <location>
        <position position="1"/>
    </location>
</feature>
<accession>A0A081RKQ1</accession>
<dbReference type="Proteomes" id="UP000028059">
    <property type="component" value="Unassembled WGS sequence"/>
</dbReference>
<evidence type="ECO:0000313" key="1">
    <source>
        <dbReference type="EMBL" id="KEQ55774.1"/>
    </source>
</evidence>
<gene>
    <name evidence="1" type="ORF">AAA799N04_01836</name>
</gene>
<protein>
    <submittedName>
        <fullName evidence="1">Uncharacterized protein</fullName>
    </submittedName>
</protein>
<dbReference type="AlphaFoldDB" id="A0A081RKQ1"/>
<dbReference type="EMBL" id="JOKN01000073">
    <property type="protein sequence ID" value="KEQ55774.1"/>
    <property type="molecule type" value="Genomic_DNA"/>
</dbReference>